<name>A0AB34G6M9_9HYPO</name>
<evidence type="ECO:0000313" key="3">
    <source>
        <dbReference type="Proteomes" id="UP001163105"/>
    </source>
</evidence>
<evidence type="ECO:0000256" key="1">
    <source>
        <dbReference type="SAM" id="SignalP"/>
    </source>
</evidence>
<comment type="caution">
    <text evidence="2">The sequence shown here is derived from an EMBL/GenBank/DDBJ whole genome shotgun (WGS) entry which is preliminary data.</text>
</comment>
<keyword evidence="1" id="KW-0732">Signal</keyword>
<sequence>MTTLSMRASSLTVLTVISTLNSLASAAMHSPFRRARGWTRLVESVCVVECINEDPSGRLYRLPLPNKYCIPPHIMCKGGEYVIEESVPKAERAEREARCRCSDWHLKVRTP</sequence>
<proteinExistence type="predicted"/>
<evidence type="ECO:0008006" key="4">
    <source>
        <dbReference type="Google" id="ProtNLM"/>
    </source>
</evidence>
<accession>A0AB34G6M9</accession>
<keyword evidence="3" id="KW-1185">Reference proteome</keyword>
<dbReference type="EMBL" id="JAQHRD010000001">
    <property type="protein sequence ID" value="KAJ6447237.1"/>
    <property type="molecule type" value="Genomic_DNA"/>
</dbReference>
<feature type="signal peptide" evidence="1">
    <location>
        <begin position="1"/>
        <end position="26"/>
    </location>
</feature>
<gene>
    <name evidence="2" type="ORF">O9K51_02012</name>
</gene>
<reference evidence="2" key="1">
    <citation type="submission" date="2023-01" db="EMBL/GenBank/DDBJ databases">
        <title>The growth and conidiation of Purpureocillium lavendulum are regulated by nitrogen source and histone H3K14 acetylation.</title>
        <authorList>
            <person name="Tang P."/>
            <person name="Han J."/>
            <person name="Zhang C."/>
            <person name="Tang P."/>
            <person name="Qi F."/>
            <person name="Zhang K."/>
            <person name="Liang L."/>
        </authorList>
    </citation>
    <scope>NUCLEOTIDE SEQUENCE</scope>
    <source>
        <strain evidence="2">YMF1.00683</strain>
    </source>
</reference>
<dbReference type="Proteomes" id="UP001163105">
    <property type="component" value="Unassembled WGS sequence"/>
</dbReference>
<protein>
    <recommendedName>
        <fullName evidence="4">Secreted protein</fullName>
    </recommendedName>
</protein>
<dbReference type="AlphaFoldDB" id="A0AB34G6M9"/>
<feature type="chain" id="PRO_5044311235" description="Secreted protein" evidence="1">
    <location>
        <begin position="27"/>
        <end position="111"/>
    </location>
</feature>
<evidence type="ECO:0000313" key="2">
    <source>
        <dbReference type="EMBL" id="KAJ6447237.1"/>
    </source>
</evidence>
<organism evidence="2 3">
    <name type="scientific">Purpureocillium lavendulum</name>
    <dbReference type="NCBI Taxonomy" id="1247861"/>
    <lineage>
        <taxon>Eukaryota</taxon>
        <taxon>Fungi</taxon>
        <taxon>Dikarya</taxon>
        <taxon>Ascomycota</taxon>
        <taxon>Pezizomycotina</taxon>
        <taxon>Sordariomycetes</taxon>
        <taxon>Hypocreomycetidae</taxon>
        <taxon>Hypocreales</taxon>
        <taxon>Ophiocordycipitaceae</taxon>
        <taxon>Purpureocillium</taxon>
    </lineage>
</organism>